<proteinExistence type="predicted"/>
<evidence type="ECO:0000313" key="5">
    <source>
        <dbReference type="EMBL" id="CAB4779956.1"/>
    </source>
</evidence>
<dbReference type="EMBL" id="CAEZXH010000058">
    <property type="protein sequence ID" value="CAB4687575.1"/>
    <property type="molecule type" value="Genomic_DNA"/>
</dbReference>
<reference evidence="3" key="1">
    <citation type="submission" date="2020-05" db="EMBL/GenBank/DDBJ databases">
        <authorList>
            <person name="Chiriac C."/>
            <person name="Salcher M."/>
            <person name="Ghai R."/>
            <person name="Kavagutti S V."/>
        </authorList>
    </citation>
    <scope>NUCLEOTIDE SEQUENCE</scope>
</reference>
<name>A0A6J6NS39_9ZZZZ</name>
<accession>A0A6J6NS39</accession>
<dbReference type="CDD" id="cd12797">
    <property type="entry name" value="M23_peptidase"/>
    <property type="match status" value="1"/>
</dbReference>
<dbReference type="EMBL" id="CAEZUJ010000013">
    <property type="protein sequence ID" value="CAB4596405.1"/>
    <property type="molecule type" value="Genomic_DNA"/>
</dbReference>
<dbReference type="EMBL" id="CAEZZS010000043">
    <property type="protein sequence ID" value="CAB4779956.1"/>
    <property type="molecule type" value="Genomic_DNA"/>
</dbReference>
<evidence type="ECO:0000259" key="1">
    <source>
        <dbReference type="Pfam" id="PF01551"/>
    </source>
</evidence>
<sequence length="172" mass="18553">MKRMNQLKISLALLLALLPTISAEATSSNERWVAPLAGKLVVVRGFDGAAYRANHYGRAHRGVDLLSKVGDPVFTPTDGVVVYVGVINSIPIVVIAHPDNGATEKGLRTTYLPVETHLIVGNAVSRSQLIGVVGAQTHLAGNTVLHWGERLNREYKNPLRRLGAPVLLPRLS</sequence>
<dbReference type="InterPro" id="IPR050570">
    <property type="entry name" value="Cell_wall_metabolism_enzyme"/>
</dbReference>
<dbReference type="InterPro" id="IPR011055">
    <property type="entry name" value="Dup_hybrid_motif"/>
</dbReference>
<dbReference type="PANTHER" id="PTHR21666">
    <property type="entry name" value="PEPTIDASE-RELATED"/>
    <property type="match status" value="1"/>
</dbReference>
<gene>
    <name evidence="2" type="ORF">UFOPK1811_00497</name>
    <name evidence="3" type="ORF">UFOPK2360_00944</name>
    <name evidence="4" type="ORF">UFOPK2659_00969</name>
    <name evidence="5" type="ORF">UFOPK2922_00959</name>
    <name evidence="6" type="ORF">UFOPK3306_00638</name>
</gene>
<feature type="domain" description="M23ase beta-sheet core" evidence="1">
    <location>
        <begin position="59"/>
        <end position="158"/>
    </location>
</feature>
<dbReference type="EMBL" id="CAEZYJ010000159">
    <property type="protein sequence ID" value="CAB4725899.1"/>
    <property type="molecule type" value="Genomic_DNA"/>
</dbReference>
<dbReference type="EMBL" id="CAFBLI010000036">
    <property type="protein sequence ID" value="CAB4865105.1"/>
    <property type="molecule type" value="Genomic_DNA"/>
</dbReference>
<evidence type="ECO:0000313" key="4">
    <source>
        <dbReference type="EMBL" id="CAB4725899.1"/>
    </source>
</evidence>
<dbReference type="SUPFAM" id="SSF51261">
    <property type="entry name" value="Duplicated hybrid motif"/>
    <property type="match status" value="1"/>
</dbReference>
<dbReference type="AlphaFoldDB" id="A0A6J6NS39"/>
<evidence type="ECO:0000313" key="2">
    <source>
        <dbReference type="EMBL" id="CAB4596405.1"/>
    </source>
</evidence>
<organism evidence="3">
    <name type="scientific">freshwater metagenome</name>
    <dbReference type="NCBI Taxonomy" id="449393"/>
    <lineage>
        <taxon>unclassified sequences</taxon>
        <taxon>metagenomes</taxon>
        <taxon>ecological metagenomes</taxon>
    </lineage>
</organism>
<dbReference type="GO" id="GO:0004222">
    <property type="term" value="F:metalloendopeptidase activity"/>
    <property type="evidence" value="ECO:0007669"/>
    <property type="project" value="TreeGrafter"/>
</dbReference>
<evidence type="ECO:0000313" key="3">
    <source>
        <dbReference type="EMBL" id="CAB4687575.1"/>
    </source>
</evidence>
<evidence type="ECO:0000313" key="6">
    <source>
        <dbReference type="EMBL" id="CAB4865105.1"/>
    </source>
</evidence>
<dbReference type="Pfam" id="PF01551">
    <property type="entry name" value="Peptidase_M23"/>
    <property type="match status" value="1"/>
</dbReference>
<protein>
    <submittedName>
        <fullName evidence="3">Unannotated protein</fullName>
    </submittedName>
</protein>
<dbReference type="Gene3D" id="2.70.70.10">
    <property type="entry name" value="Glucose Permease (Domain IIA)"/>
    <property type="match status" value="1"/>
</dbReference>
<dbReference type="InterPro" id="IPR016047">
    <property type="entry name" value="M23ase_b-sheet_dom"/>
</dbReference>
<dbReference type="PANTHER" id="PTHR21666:SF270">
    <property type="entry name" value="MUREIN HYDROLASE ACTIVATOR ENVC"/>
    <property type="match status" value="1"/>
</dbReference>